<dbReference type="UniPathway" id="UPA00251">
    <property type="reaction ID" value="UER00324"/>
</dbReference>
<dbReference type="PANTHER" id="PTHR40255">
    <property type="entry name" value="UPF0093 MEMBRANE PROTEIN SLR1790"/>
    <property type="match status" value="1"/>
</dbReference>
<evidence type="ECO:0000256" key="3">
    <source>
        <dbReference type="ARBA" id="ARBA00006501"/>
    </source>
</evidence>
<feature type="transmembrane region" description="Helical" evidence="14">
    <location>
        <begin position="60"/>
        <end position="82"/>
    </location>
</feature>
<dbReference type="HAMAP" id="MF_02239">
    <property type="entry name" value="HemJ"/>
    <property type="match status" value="1"/>
</dbReference>
<dbReference type="GO" id="GO:0005886">
    <property type="term" value="C:plasma membrane"/>
    <property type="evidence" value="ECO:0007669"/>
    <property type="project" value="UniProtKB-SubCell"/>
</dbReference>
<dbReference type="RefSeq" id="WP_130990847.1">
    <property type="nucleotide sequence ID" value="NZ_SISK01000005.1"/>
</dbReference>
<comment type="catalytic activity">
    <reaction evidence="13 14 15">
        <text>protoporphyrinogen IX + 3 A = protoporphyrin IX + 3 AH2</text>
        <dbReference type="Rhea" id="RHEA:62000"/>
        <dbReference type="ChEBI" id="CHEBI:13193"/>
        <dbReference type="ChEBI" id="CHEBI:17499"/>
        <dbReference type="ChEBI" id="CHEBI:57306"/>
        <dbReference type="ChEBI" id="CHEBI:57307"/>
    </reaction>
</comment>
<feature type="transmembrane region" description="Helical" evidence="14">
    <location>
        <begin position="127"/>
        <end position="145"/>
    </location>
</feature>
<evidence type="ECO:0000256" key="5">
    <source>
        <dbReference type="ARBA" id="ARBA00022475"/>
    </source>
</evidence>
<keyword evidence="12 14" id="KW-0472">Membrane</keyword>
<evidence type="ECO:0000313" key="16">
    <source>
        <dbReference type="EMBL" id="TBN40383.1"/>
    </source>
</evidence>
<evidence type="ECO:0000256" key="4">
    <source>
        <dbReference type="ARBA" id="ARBA00017504"/>
    </source>
</evidence>
<feature type="transmembrane region" description="Helical" evidence="14">
    <location>
        <begin position="88"/>
        <end position="106"/>
    </location>
</feature>
<evidence type="ECO:0000256" key="8">
    <source>
        <dbReference type="ARBA" id="ARBA00022723"/>
    </source>
</evidence>
<comment type="subunit">
    <text evidence="14">Homodimer.</text>
</comment>
<evidence type="ECO:0000256" key="1">
    <source>
        <dbReference type="ARBA" id="ARBA00004651"/>
    </source>
</evidence>
<feature type="binding site" description="axial binding residue" evidence="14">
    <location>
        <position position="93"/>
    </location>
    <ligand>
        <name>heme</name>
        <dbReference type="ChEBI" id="CHEBI:30413"/>
    </ligand>
    <ligandPart>
        <name>Fe</name>
        <dbReference type="ChEBI" id="CHEBI:18248"/>
    </ligandPart>
</feature>
<evidence type="ECO:0000256" key="7">
    <source>
        <dbReference type="ARBA" id="ARBA00022692"/>
    </source>
</evidence>
<evidence type="ECO:0000313" key="17">
    <source>
        <dbReference type="Proteomes" id="UP000293520"/>
    </source>
</evidence>
<keyword evidence="10 14" id="KW-0560">Oxidoreductase</keyword>
<keyword evidence="17" id="KW-1185">Reference proteome</keyword>
<feature type="transmembrane region" description="Helical" evidence="14">
    <location>
        <begin position="6"/>
        <end position="30"/>
    </location>
</feature>
<gene>
    <name evidence="16" type="primary">hemJ</name>
    <name evidence="16" type="ORF">EYE42_08275</name>
</gene>
<dbReference type="AlphaFoldDB" id="A0A4V2JCA2"/>
<dbReference type="EMBL" id="SISK01000005">
    <property type="protein sequence ID" value="TBN40383.1"/>
    <property type="molecule type" value="Genomic_DNA"/>
</dbReference>
<comment type="pathway">
    <text evidence="2 14 15">Porphyrin-containing compound metabolism; protoporphyrin-IX biosynthesis; protoporphyrin-IX from protoporphyrinogen-IX: step 1/1.</text>
</comment>
<dbReference type="GO" id="GO:0046872">
    <property type="term" value="F:metal ion binding"/>
    <property type="evidence" value="ECO:0007669"/>
    <property type="project" value="UniProtKB-UniRule"/>
</dbReference>
<dbReference type="OrthoDB" id="9800824at2"/>
<organism evidence="16 17">
    <name type="scientific">Paracoccus subflavus</name>
    <dbReference type="NCBI Taxonomy" id="2528244"/>
    <lineage>
        <taxon>Bacteria</taxon>
        <taxon>Pseudomonadati</taxon>
        <taxon>Pseudomonadota</taxon>
        <taxon>Alphaproteobacteria</taxon>
        <taxon>Rhodobacterales</taxon>
        <taxon>Paracoccaceae</taxon>
        <taxon>Paracoccus</taxon>
    </lineage>
</organism>
<keyword evidence="6 14" id="KW-0349">Heme</keyword>
<dbReference type="PANTHER" id="PTHR40255:SF1">
    <property type="entry name" value="PROTOPORPHYRINOGEN IX OXIDASE"/>
    <property type="match status" value="1"/>
</dbReference>
<sequence length="147" mass="16947">MTDWLALIYPYAKAFHVMAVISWMAGLFYLPRLFVYHAERGQTPEPAGSFVVMEDKLLRLIMNPAMIATWVSGLFLVLTPGIVDWSMAWPWTKAACVLGMTWFHMWCARQRRLLQARQGHSGRRYRIMNEVPTLLMVGIVVSVIVKF</sequence>
<protein>
    <recommendedName>
        <fullName evidence="4 14">Protoporphyrinogen IX oxidase</fullName>
        <shortName evidence="14">PPO</shortName>
        <ecNumber evidence="14 15">1.3.99.-</ecNumber>
    </recommendedName>
</protein>
<keyword evidence="7 14" id="KW-0812">Transmembrane</keyword>
<comment type="cofactor">
    <cofactor evidence="14 15">
        <name>heme b</name>
        <dbReference type="ChEBI" id="CHEBI:60344"/>
    </cofactor>
    <text evidence="14 15">Binds 1 heme b (iron(II)-protoporphyrin IX) group per subunit.</text>
</comment>
<evidence type="ECO:0000256" key="2">
    <source>
        <dbReference type="ARBA" id="ARBA00005073"/>
    </source>
</evidence>
<comment type="subcellular location">
    <subcellularLocation>
        <location evidence="1 14">Cell membrane</location>
        <topology evidence="1 14">Multi-pass membrane protein</topology>
    </subcellularLocation>
</comment>
<keyword evidence="8 14" id="KW-0479">Metal-binding</keyword>
<evidence type="ECO:0000256" key="14">
    <source>
        <dbReference type="HAMAP-Rule" id="MF_02239"/>
    </source>
</evidence>
<name>A0A4V2JCA2_9RHOB</name>
<evidence type="ECO:0000256" key="13">
    <source>
        <dbReference type="ARBA" id="ARBA00048390"/>
    </source>
</evidence>
<proteinExistence type="inferred from homology"/>
<dbReference type="PIRSF" id="PIRSF004638">
    <property type="entry name" value="UCP004638"/>
    <property type="match status" value="1"/>
</dbReference>
<dbReference type="NCBIfam" id="TIGR00701">
    <property type="entry name" value="protoporphyrinogen oxidase HemJ"/>
    <property type="match status" value="1"/>
</dbReference>
<dbReference type="GO" id="GO:0070818">
    <property type="term" value="F:protoporphyrinogen oxidase activity"/>
    <property type="evidence" value="ECO:0007669"/>
    <property type="project" value="UniProtKB-UniRule"/>
</dbReference>
<evidence type="ECO:0000256" key="12">
    <source>
        <dbReference type="ARBA" id="ARBA00023136"/>
    </source>
</evidence>
<keyword evidence="11 14" id="KW-0408">Iron</keyword>
<keyword evidence="9 14" id="KW-1133">Transmembrane helix</keyword>
<comment type="similarity">
    <text evidence="3 14 15">Belongs to the HemJ family.</text>
</comment>
<keyword evidence="5 14" id="KW-1003">Cell membrane</keyword>
<feature type="binding site" description="axial binding residue" evidence="14">
    <location>
        <position position="16"/>
    </location>
    <ligand>
        <name>heme</name>
        <dbReference type="ChEBI" id="CHEBI:30413"/>
    </ligand>
    <ligandPart>
        <name>Fe</name>
        <dbReference type="ChEBI" id="CHEBI:18248"/>
    </ligandPart>
</feature>
<evidence type="ECO:0000256" key="10">
    <source>
        <dbReference type="ARBA" id="ARBA00023002"/>
    </source>
</evidence>
<comment type="caution">
    <text evidence="16">The sequence shown here is derived from an EMBL/GenBank/DDBJ whole genome shotgun (WGS) entry which is preliminary data.</text>
</comment>
<evidence type="ECO:0000256" key="6">
    <source>
        <dbReference type="ARBA" id="ARBA00022617"/>
    </source>
</evidence>
<evidence type="ECO:0000256" key="9">
    <source>
        <dbReference type="ARBA" id="ARBA00022989"/>
    </source>
</evidence>
<accession>A0A4V2JCA2</accession>
<dbReference type="GO" id="GO:0006782">
    <property type="term" value="P:protoporphyrinogen IX biosynthetic process"/>
    <property type="evidence" value="ECO:0007669"/>
    <property type="project" value="UniProtKB-UniRule"/>
</dbReference>
<evidence type="ECO:0000256" key="11">
    <source>
        <dbReference type="ARBA" id="ARBA00023004"/>
    </source>
</evidence>
<reference evidence="16 17" key="1">
    <citation type="submission" date="2019-02" db="EMBL/GenBank/DDBJ databases">
        <title>Paracoccus subflavus sp. nov., isolated from marine sediment of the Pacific Ocean.</title>
        <authorList>
            <person name="Zhang G."/>
        </authorList>
    </citation>
    <scope>NUCLEOTIDE SEQUENCE [LARGE SCALE GENOMIC DNA]</scope>
    <source>
        <strain evidence="16 17">GY0581</strain>
    </source>
</reference>
<dbReference type="InterPro" id="IPR005265">
    <property type="entry name" value="HemJ-like"/>
</dbReference>
<dbReference type="Pfam" id="PF03653">
    <property type="entry name" value="UPF0093"/>
    <property type="match status" value="1"/>
</dbReference>
<comment type="function">
    <text evidence="14 15">Catalyzes the oxidation of protoporphyrinogen IX to protoporphyrin IX.</text>
</comment>
<evidence type="ECO:0000256" key="15">
    <source>
        <dbReference type="PIRNR" id="PIRNR004638"/>
    </source>
</evidence>
<dbReference type="Proteomes" id="UP000293520">
    <property type="component" value="Unassembled WGS sequence"/>
</dbReference>
<dbReference type="EC" id="1.3.99.-" evidence="14 15"/>